<evidence type="ECO:0000256" key="1">
    <source>
        <dbReference type="ARBA" id="ARBA00010634"/>
    </source>
</evidence>
<gene>
    <name evidence="5" type="ORF">A7D17_20175</name>
    <name evidence="4" type="ORF">VB146_18115</name>
</gene>
<name>A0A1A9M9C9_9XANT</name>
<proteinExistence type="inferred from homology"/>
<keyword evidence="7" id="KW-1185">Reference proteome</keyword>
<evidence type="ECO:0000313" key="4">
    <source>
        <dbReference type="EMBL" id="MEA5125728.1"/>
    </source>
</evidence>
<accession>A0A1A9M9C9</accession>
<dbReference type="GO" id="GO:0120010">
    <property type="term" value="P:intermembrane phospholipid transfer"/>
    <property type="evidence" value="ECO:0007669"/>
    <property type="project" value="TreeGrafter"/>
</dbReference>
<evidence type="ECO:0000313" key="6">
    <source>
        <dbReference type="Proteomes" id="UP000077659"/>
    </source>
</evidence>
<dbReference type="AlphaFoldDB" id="A0A1A9M9C9"/>
<protein>
    <submittedName>
        <fullName evidence="4">VacJ family lipoprotein</fullName>
    </submittedName>
</protein>
<dbReference type="EMBL" id="JAYFSO010000026">
    <property type="protein sequence ID" value="MEA5125728.1"/>
    <property type="molecule type" value="Genomic_DNA"/>
</dbReference>
<keyword evidence="2" id="KW-0732">Signal</keyword>
<comment type="similarity">
    <text evidence="1">Belongs to the MlaA family.</text>
</comment>
<organism evidence="5 6">
    <name type="scientific">Xanthomonas floridensis</name>
    <dbReference type="NCBI Taxonomy" id="1843580"/>
    <lineage>
        <taxon>Bacteria</taxon>
        <taxon>Pseudomonadati</taxon>
        <taxon>Pseudomonadota</taxon>
        <taxon>Gammaproteobacteria</taxon>
        <taxon>Lysobacterales</taxon>
        <taxon>Lysobacteraceae</taxon>
        <taxon>Xanthomonas</taxon>
    </lineage>
</organism>
<dbReference type="Proteomes" id="UP000077659">
    <property type="component" value="Unassembled WGS sequence"/>
</dbReference>
<reference evidence="5 6" key="1">
    <citation type="submission" date="2016-05" db="EMBL/GenBank/DDBJ databases">
        <title>Pathogenic, phenotypic and molecular characterisation of Xanthomonas nasturtii sp. nov. and Xanthomonas floridensis sp. nov., new species of Xanthomonas associated with watercress production in Florida.</title>
        <authorList>
            <person name="Vicente J.G."/>
            <person name="Rothwell S."/>
            <person name="Holub E.B."/>
            <person name="Studholme D.J."/>
        </authorList>
    </citation>
    <scope>NUCLEOTIDE SEQUENCE [LARGE SCALE GENOMIC DNA]</scope>
    <source>
        <strain evidence="5 6">WHRI 8848</strain>
    </source>
</reference>
<dbReference type="GO" id="GO:0016020">
    <property type="term" value="C:membrane"/>
    <property type="evidence" value="ECO:0007669"/>
    <property type="project" value="InterPro"/>
</dbReference>
<dbReference type="RefSeq" id="WP_064509801.1">
    <property type="nucleotide sequence ID" value="NZ_JAYFSN010000027.1"/>
</dbReference>
<dbReference type="PANTHER" id="PTHR30035:SF3">
    <property type="entry name" value="INTERMEMBRANE PHOSPHOLIPID TRANSPORT SYSTEM LIPOPROTEIN MLAA"/>
    <property type="match status" value="1"/>
</dbReference>
<keyword evidence="4" id="KW-0449">Lipoprotein</keyword>
<feature type="region of interest" description="Disordered" evidence="3">
    <location>
        <begin position="13"/>
        <end position="46"/>
    </location>
</feature>
<dbReference type="PANTHER" id="PTHR30035">
    <property type="entry name" value="LIPOPROTEIN VACJ-RELATED"/>
    <property type="match status" value="1"/>
</dbReference>
<evidence type="ECO:0000313" key="5">
    <source>
        <dbReference type="EMBL" id="OAG66661.1"/>
    </source>
</evidence>
<dbReference type="Proteomes" id="UP001303614">
    <property type="component" value="Unassembled WGS sequence"/>
</dbReference>
<dbReference type="STRING" id="1843580.A7D17_20175"/>
<sequence length="258" mass="28358">MPDQIDQPVVAVDSTIRHETDDNVTSASPDVARTDPAVSASVNPANAPERDAQALYPVAAVRDPWEAYNRKIHAFNRGADRVVFRPLAVAYDKVTPRPVKTGVRNLFSNFGQPGTAVSQLLQGHPGKAGQSLGRFLVNSTIGVAGLFDPATRFGMPRYSEDVGQAFAAWGWDNSRYFVMPILGPGTVRDTFGRVADQQLTPINYMNNARVANSLIGLQLTDGRARMLPMDTIRRDAADDYTFVRDAWAQRRQKQIADD</sequence>
<evidence type="ECO:0000313" key="7">
    <source>
        <dbReference type="Proteomes" id="UP001303614"/>
    </source>
</evidence>
<dbReference type="InterPro" id="IPR007428">
    <property type="entry name" value="MlaA"/>
</dbReference>
<evidence type="ECO:0000256" key="2">
    <source>
        <dbReference type="ARBA" id="ARBA00022729"/>
    </source>
</evidence>
<dbReference type="PRINTS" id="PR01805">
    <property type="entry name" value="VACJLIPOPROT"/>
</dbReference>
<dbReference type="Pfam" id="PF04333">
    <property type="entry name" value="MlaA"/>
    <property type="match status" value="1"/>
</dbReference>
<reference evidence="4 7" key="2">
    <citation type="submission" date="2023-12" db="EMBL/GenBank/DDBJ databases">
        <title>Genome sequencing of Xanthomonas floridensis.</title>
        <authorList>
            <person name="Greer S."/>
            <person name="Harrison J."/>
            <person name="Grant M."/>
            <person name="Vicente J."/>
            <person name="Studholme D."/>
        </authorList>
    </citation>
    <scope>NUCLEOTIDE SEQUENCE [LARGE SCALE GENOMIC DNA]</scope>
    <source>
        <strain evidence="4 7">WHRI 8848</strain>
    </source>
</reference>
<dbReference type="OrthoDB" id="9785326at2"/>
<comment type="caution">
    <text evidence="5">The sequence shown here is derived from an EMBL/GenBank/DDBJ whole genome shotgun (WGS) entry which is preliminary data.</text>
</comment>
<dbReference type="EMBL" id="LXNG01000024">
    <property type="protein sequence ID" value="OAG66661.1"/>
    <property type="molecule type" value="Genomic_DNA"/>
</dbReference>
<evidence type="ECO:0000256" key="3">
    <source>
        <dbReference type="SAM" id="MobiDB-lite"/>
    </source>
</evidence>